<feature type="region of interest" description="Disordered" evidence="1">
    <location>
        <begin position="218"/>
        <end position="250"/>
    </location>
</feature>
<protein>
    <submittedName>
        <fullName evidence="2">Uncharacterized protein</fullName>
    </submittedName>
</protein>
<sequence length="1304" mass="145474">MEEDDKEESAMVEAMEWKPELSAISSECDSRRAALDSSDQKSLASQTFASLQWAAALLHQMENEERYALGEEGKKDEKASGEALKKEFPAVGNDNAVACDSVSGLEKAKKEEIESEADEEHGTAEDSEALQISSRAKRAREGECDVEERVVGEEEPSGGDDLETAVQAAVQEADSGAAGVRIVERMETRLAQTDCRALTDLISHCLLVSLDLQPLVENTRTSSPPPSPRDFIAESSTNPAVPNSEKDERMVGHGSEHMVLNAEEEGKQRKVLGFRDAAWLHKWLLRYLMRNHDNFRILHREPLDWLLAHLMASNPTLFLKLVFEDLVQELVGSDNQGWAAIAIYVQRVGIVDYAALKMPEYIFPVLQSMLSDLQPAIELTQRGECKIEDRSVRRLVGTLSVCVVMATLCPRFLGAFAHLWVPMLTVKNVQVWSKLLLMVDQEVGVFLPSIGAVLVGVSLQEPTLSAWLCALFSWRLSELAPVGADVVLLLNHLIDASSLDEATQHLSDVSDLLLHMLCRDLTKGVLRRVLGAYQPCCEAPLDPFAATAPQEETGVGRFVTNLKNNVHRLWSEALNLCSNSTCRCCRAASSNRTVVDPSVKTDGGQSVNVISASGSADKVHFDKSNRLASMDIVGETDKTLGDSIGQEQDFLWSRERGCQLKDPFVRICHLVILSSSTHMVAEVIAEATLLTLTSKGGFERRSLKKLLVIMQIMQMMASQGRGAEVIERWGQLVVNDLAVSSNEQALMKLLAVRQLLDPRFWQNHLPVQEHVTRSSVATDSEQYDEEMEGLTSKLVLQLVRKELDFHWLQLLLLLHRKDAWNLQLVALGLLQLLSPDKGLQPQAITARLKGALGIYFWWLENGDDKSSCMKSRASGRHGGLPDKWQKVRVLEQLKHVIVQLAAATSSTFTLMVSSLLDYSFERCAHNPDFQMRKSNLHRRGIGAGGRGYLSVANLVSGRLDQHGNFKLVSVPTLAEKKRDGFSLSPGFLLTKENHKIKSGGLSSLDVYERDKLGPRYSKGDLAIPSLPTLIDSERRRKDDSTETTIHELTRLLQWALQRAVLQFSENPDAWPHPANALATMMVDRLETPHEMPMTMEQYEEVLPKQVSSSRHIFLTDWFVRNPLLFEMLELVVKQGETHEIMRCVEFVQVLLADNISRWHSAYRTRRDPSVVAPGKASKEETFDRLQVIRLIQLVADAGWLPQPLASSTEIVELIDGTDIADLLLLVWRCMHHAMAFGSKCWGSYSHNVNHGTAGTSDDPQVLAAEENKEGTYTEWEGQYFGILRRNIAQIGALFARVYPLRSAF</sequence>
<accession>A0ABP0TBW1</accession>
<dbReference type="PANTHER" id="PTHR31697:SF2">
    <property type="entry name" value="INTEGRATOR COMPLEX SUBUNIT 5"/>
    <property type="match status" value="1"/>
</dbReference>
<keyword evidence="3" id="KW-1185">Reference proteome</keyword>
<gene>
    <name evidence="2" type="ORF">CSSPTR1EN2_LOCUS377</name>
</gene>
<feature type="compositionally biased region" description="Basic and acidic residues" evidence="1">
    <location>
        <begin position="139"/>
        <end position="152"/>
    </location>
</feature>
<evidence type="ECO:0000313" key="3">
    <source>
        <dbReference type="Proteomes" id="UP001497512"/>
    </source>
</evidence>
<evidence type="ECO:0000256" key="1">
    <source>
        <dbReference type="SAM" id="MobiDB-lite"/>
    </source>
</evidence>
<dbReference type="PANTHER" id="PTHR31697">
    <property type="entry name" value="INTEGRATOR COMPLEX SUBUNIT 5"/>
    <property type="match status" value="1"/>
</dbReference>
<name>A0ABP0TBW1_9BRYO</name>
<dbReference type="EMBL" id="OZ019893">
    <property type="protein sequence ID" value="CAK9189726.1"/>
    <property type="molecule type" value="Genomic_DNA"/>
</dbReference>
<feature type="region of interest" description="Disordered" evidence="1">
    <location>
        <begin position="68"/>
        <end position="87"/>
    </location>
</feature>
<feature type="region of interest" description="Disordered" evidence="1">
    <location>
        <begin position="105"/>
        <end position="160"/>
    </location>
</feature>
<dbReference type="InterPro" id="IPR040316">
    <property type="entry name" value="INTS5"/>
</dbReference>
<proteinExistence type="predicted"/>
<reference evidence="2 3" key="1">
    <citation type="submission" date="2024-02" db="EMBL/GenBank/DDBJ databases">
        <authorList>
            <consortium name="ELIXIR-Norway"/>
            <consortium name="Elixir Norway"/>
        </authorList>
    </citation>
    <scope>NUCLEOTIDE SEQUENCE [LARGE SCALE GENOMIC DNA]</scope>
</reference>
<organism evidence="2 3">
    <name type="scientific">Sphagnum troendelagicum</name>
    <dbReference type="NCBI Taxonomy" id="128251"/>
    <lineage>
        <taxon>Eukaryota</taxon>
        <taxon>Viridiplantae</taxon>
        <taxon>Streptophyta</taxon>
        <taxon>Embryophyta</taxon>
        <taxon>Bryophyta</taxon>
        <taxon>Sphagnophytina</taxon>
        <taxon>Sphagnopsida</taxon>
        <taxon>Sphagnales</taxon>
        <taxon>Sphagnaceae</taxon>
        <taxon>Sphagnum</taxon>
    </lineage>
</organism>
<evidence type="ECO:0000313" key="2">
    <source>
        <dbReference type="EMBL" id="CAK9189726.1"/>
    </source>
</evidence>
<dbReference type="Proteomes" id="UP001497512">
    <property type="component" value="Chromosome 1"/>
</dbReference>